<comment type="caution">
    <text evidence="2">The sequence shown here is derived from an EMBL/GenBank/DDBJ whole genome shotgun (WGS) entry which is preliminary data.</text>
</comment>
<evidence type="ECO:0000313" key="3">
    <source>
        <dbReference type="Proteomes" id="UP001444071"/>
    </source>
</evidence>
<dbReference type="EMBL" id="JAHRIM010061549">
    <property type="protein sequence ID" value="MEQ2271344.1"/>
    <property type="molecule type" value="Genomic_DNA"/>
</dbReference>
<feature type="compositionally biased region" description="Polar residues" evidence="1">
    <location>
        <begin position="59"/>
        <end position="76"/>
    </location>
</feature>
<feature type="compositionally biased region" description="Basic and acidic residues" evidence="1">
    <location>
        <begin position="28"/>
        <end position="37"/>
    </location>
</feature>
<dbReference type="Proteomes" id="UP001444071">
    <property type="component" value="Unassembled WGS sequence"/>
</dbReference>
<organism evidence="2 3">
    <name type="scientific">Xenotaenia resolanae</name>
    <dbReference type="NCBI Taxonomy" id="208358"/>
    <lineage>
        <taxon>Eukaryota</taxon>
        <taxon>Metazoa</taxon>
        <taxon>Chordata</taxon>
        <taxon>Craniata</taxon>
        <taxon>Vertebrata</taxon>
        <taxon>Euteleostomi</taxon>
        <taxon>Actinopterygii</taxon>
        <taxon>Neopterygii</taxon>
        <taxon>Teleostei</taxon>
        <taxon>Neoteleostei</taxon>
        <taxon>Acanthomorphata</taxon>
        <taxon>Ovalentaria</taxon>
        <taxon>Atherinomorphae</taxon>
        <taxon>Cyprinodontiformes</taxon>
        <taxon>Goodeidae</taxon>
        <taxon>Xenotaenia</taxon>
    </lineage>
</organism>
<protein>
    <submittedName>
        <fullName evidence="2">Uncharacterized protein</fullName>
    </submittedName>
</protein>
<evidence type="ECO:0000313" key="2">
    <source>
        <dbReference type="EMBL" id="MEQ2271344.1"/>
    </source>
</evidence>
<accession>A0ABV0WQH2</accession>
<reference evidence="2 3" key="1">
    <citation type="submission" date="2021-06" db="EMBL/GenBank/DDBJ databases">
        <authorList>
            <person name="Palmer J.M."/>
        </authorList>
    </citation>
    <scope>NUCLEOTIDE SEQUENCE [LARGE SCALE GENOMIC DNA]</scope>
    <source>
        <strain evidence="2 3">XR_2019</strain>
        <tissue evidence="2">Muscle</tissue>
    </source>
</reference>
<feature type="compositionally biased region" description="Basic and acidic residues" evidence="1">
    <location>
        <begin position="1"/>
        <end position="20"/>
    </location>
</feature>
<name>A0ABV0WQH2_9TELE</name>
<proteinExistence type="predicted"/>
<gene>
    <name evidence="2" type="ORF">XENORESO_002906</name>
</gene>
<sequence>GGDKSAGEKRVEKLSKHERQGYSLIKRQGGDREERAWKTPQAAPGGKWVPNSKEAQRATKGQQKQVDWQGQKSSWSPICRRKTQGKTQEGGELLILPIAPEGKSSFMTPVNHLPI</sequence>
<keyword evidence="3" id="KW-1185">Reference proteome</keyword>
<feature type="region of interest" description="Disordered" evidence="1">
    <location>
        <begin position="1"/>
        <end position="87"/>
    </location>
</feature>
<evidence type="ECO:0000256" key="1">
    <source>
        <dbReference type="SAM" id="MobiDB-lite"/>
    </source>
</evidence>
<feature type="non-terminal residue" evidence="2">
    <location>
        <position position="1"/>
    </location>
</feature>